<dbReference type="SMART" id="SM00233">
    <property type="entry name" value="PH"/>
    <property type="match status" value="2"/>
</dbReference>
<dbReference type="GO" id="GO:0005829">
    <property type="term" value="C:cytosol"/>
    <property type="evidence" value="ECO:0007669"/>
    <property type="project" value="TreeGrafter"/>
</dbReference>
<evidence type="ECO:0000313" key="15">
    <source>
        <dbReference type="Proteomes" id="UP000472277"/>
    </source>
</evidence>
<dbReference type="GO" id="GO:0002102">
    <property type="term" value="C:podosome"/>
    <property type="evidence" value="ECO:0007669"/>
    <property type="project" value="UniProtKB-SubCell"/>
</dbReference>
<dbReference type="InterPro" id="IPR030113">
    <property type="entry name" value="AFAP"/>
</dbReference>
<evidence type="ECO:0000259" key="13">
    <source>
        <dbReference type="PROSITE" id="PS50003"/>
    </source>
</evidence>
<name>A0A674E0R2_SALTR</name>
<dbReference type="Gene3D" id="2.30.29.30">
    <property type="entry name" value="Pleckstrin-homology domain (PH domain)/Phosphotyrosine-binding domain (PTB)"/>
    <property type="match status" value="2"/>
</dbReference>
<proteinExistence type="predicted"/>
<dbReference type="InterPro" id="IPR001849">
    <property type="entry name" value="PH_domain"/>
</dbReference>
<evidence type="ECO:0000256" key="1">
    <source>
        <dbReference type="ARBA" id="ARBA00002089"/>
    </source>
</evidence>
<gene>
    <name evidence="14" type="primary">LOC115205626</name>
</gene>
<dbReference type="CDD" id="cd13307">
    <property type="entry name" value="PH2_AFAP"/>
    <property type="match status" value="1"/>
</dbReference>
<evidence type="ECO:0000256" key="4">
    <source>
        <dbReference type="ARBA" id="ARBA00004496"/>
    </source>
</evidence>
<dbReference type="OMA" id="HSCEVVP"/>
<reference evidence="14" key="2">
    <citation type="submission" date="2025-09" db="UniProtKB">
        <authorList>
            <consortium name="Ensembl"/>
        </authorList>
    </citation>
    <scope>IDENTIFICATION</scope>
</reference>
<keyword evidence="15" id="KW-1185">Reference proteome</keyword>
<feature type="domain" description="PH" evidence="13">
    <location>
        <begin position="345"/>
        <end position="439"/>
    </location>
</feature>
<evidence type="ECO:0000256" key="10">
    <source>
        <dbReference type="ARBA" id="ARBA00023273"/>
    </source>
</evidence>
<keyword evidence="7" id="KW-0677">Repeat</keyword>
<comment type="function">
    <text evidence="1">May be involved in podosome and invadosome formation.</text>
</comment>
<evidence type="ECO:0000256" key="9">
    <source>
        <dbReference type="ARBA" id="ARBA00023054"/>
    </source>
</evidence>
<feature type="compositionally biased region" description="Low complexity" evidence="12">
    <location>
        <begin position="72"/>
        <end position="82"/>
    </location>
</feature>
<evidence type="ECO:0000256" key="5">
    <source>
        <dbReference type="ARBA" id="ARBA00016930"/>
    </source>
</evidence>
<evidence type="ECO:0000256" key="12">
    <source>
        <dbReference type="SAM" id="MobiDB-lite"/>
    </source>
</evidence>
<dbReference type="GO" id="GO:0017124">
    <property type="term" value="F:SH3 domain binding"/>
    <property type="evidence" value="ECO:0007669"/>
    <property type="project" value="TreeGrafter"/>
</dbReference>
<evidence type="ECO:0000256" key="3">
    <source>
        <dbReference type="ARBA" id="ARBA00004264"/>
    </source>
</evidence>
<keyword evidence="8" id="KW-0965">Cell junction</keyword>
<feature type="compositionally biased region" description="Polar residues" evidence="12">
    <location>
        <begin position="134"/>
        <end position="156"/>
    </location>
</feature>
<feature type="coiled-coil region" evidence="11">
    <location>
        <begin position="522"/>
        <end position="599"/>
    </location>
</feature>
<comment type="subcellular location">
    <subcellularLocation>
        <location evidence="3">Cell projection</location>
        <location evidence="3">Invadopodium</location>
    </subcellularLocation>
    <subcellularLocation>
        <location evidence="2">Cell projection</location>
        <location evidence="2">Podosome</location>
    </subcellularLocation>
    <subcellularLocation>
        <location evidence="4">Cytoplasm</location>
    </subcellularLocation>
</comment>
<dbReference type="SUPFAM" id="SSF50729">
    <property type="entry name" value="PH domain-like"/>
    <property type="match status" value="2"/>
</dbReference>
<dbReference type="Pfam" id="PF00169">
    <property type="entry name" value="PH"/>
    <property type="match status" value="1"/>
</dbReference>
<evidence type="ECO:0000256" key="2">
    <source>
        <dbReference type="ARBA" id="ARBA00004188"/>
    </source>
</evidence>
<evidence type="ECO:0000256" key="8">
    <source>
        <dbReference type="ARBA" id="ARBA00022949"/>
    </source>
</evidence>
<organism evidence="14 15">
    <name type="scientific">Salmo trutta</name>
    <name type="common">Brown trout</name>
    <dbReference type="NCBI Taxonomy" id="8032"/>
    <lineage>
        <taxon>Eukaryota</taxon>
        <taxon>Metazoa</taxon>
        <taxon>Chordata</taxon>
        <taxon>Craniata</taxon>
        <taxon>Vertebrata</taxon>
        <taxon>Euteleostomi</taxon>
        <taxon>Actinopterygii</taxon>
        <taxon>Neopterygii</taxon>
        <taxon>Teleostei</taxon>
        <taxon>Protacanthopterygii</taxon>
        <taxon>Salmoniformes</taxon>
        <taxon>Salmonidae</taxon>
        <taxon>Salmoninae</taxon>
        <taxon>Salmo</taxon>
    </lineage>
</organism>
<keyword evidence="9 11" id="KW-0175">Coiled coil</keyword>
<protein>
    <recommendedName>
        <fullName evidence="5">Actin filament-associated protein 1-like 1</fullName>
    </recommendedName>
</protein>
<dbReference type="InterPro" id="IPR011993">
    <property type="entry name" value="PH-like_dom_sf"/>
</dbReference>
<dbReference type="Ensembl" id="ENSSTUT00000109303.1">
    <property type="protein sequence ID" value="ENSSTUP00000101907.1"/>
    <property type="gene ID" value="ENSSTUG00000045558.1"/>
</dbReference>
<dbReference type="PANTHER" id="PTHR14338:SF1">
    <property type="entry name" value="ACTIN FILAMENT-ASSOCIATED PROTEIN 1-LIKE 1"/>
    <property type="match status" value="1"/>
</dbReference>
<keyword evidence="6" id="KW-0963">Cytoplasm</keyword>
<evidence type="ECO:0000313" key="14">
    <source>
        <dbReference type="Ensembl" id="ENSSTUP00000101907.1"/>
    </source>
</evidence>
<evidence type="ECO:0000256" key="11">
    <source>
        <dbReference type="SAM" id="Coils"/>
    </source>
</evidence>
<sequence>MDVLVTELNVLLKLLDNETLSSPTEEKKTSVRNLLKQLQPTVTGPDYLYMNRSVYRHGTSFVESLFETFGDSPNSSPPRSSETPPPLPTTPPPEAYYEEAVPLSPGKQPEYITTRGSSSPPNSIEDGYYEDAENNSPSTCINGRQRKNSYNDSDALSSSYESYEEDEEERGAGPVSRLTHHWPSDESSMLPVRDCRICAFLLRKKRFGQWAKQLTVIRDNRLQCYKSSKDVSPYVDLPLPLCTVVYAPKEGRRKRHELRFSPPSGEALVLAVQSREQAHRWLRVRTTHTHIHTHTCHTHTFPFHIHVCKVKRGALAAGRKITRIISFSKRKHLLPGDARPPSPSPDPRRGYLSVLVSQVWRDQWCCVYEGSLHFHPDRADPRPSLAPLPLHGCEVFPGLGPKHPFALRILKGGSEVAALEACSSEELGRWLGVLLVETGTATDPESLHYDYVDVETIANIQDAARHSFLWATSSTDSRTYDETVGGGGAAFGTVIVWSEYETSDHSPKHITHYANQYGLYGKTRAEEDAKLYLREKEHLERERDDIRNTLLTLRQERREAKERFKTATEEQKGSVSERVSQLEEACRGKESERVDLELRLTQVKDNLKKSLAGGALGAPGKSKPSSKVYSRPYYSESIPVSCVSVARMKPPVYSTSKRTVMQKAKVRTKDTHTHSLSASQIVHLRGTQLHSLSL</sequence>
<dbReference type="FunFam" id="2.30.29.30:FF:000020">
    <property type="entry name" value="Actin filament-associated protein 1-like 2 isoform 1"/>
    <property type="match status" value="1"/>
</dbReference>
<reference evidence="14" key="1">
    <citation type="submission" date="2025-08" db="UniProtKB">
        <authorList>
            <consortium name="Ensembl"/>
        </authorList>
    </citation>
    <scope>IDENTIFICATION</scope>
</reference>
<keyword evidence="10" id="KW-0966">Cell projection</keyword>
<feature type="region of interest" description="Disordered" evidence="12">
    <location>
        <begin position="67"/>
        <end position="183"/>
    </location>
</feature>
<dbReference type="PROSITE" id="PS50003">
    <property type="entry name" value="PH_DOMAIN"/>
    <property type="match status" value="1"/>
</dbReference>
<feature type="compositionally biased region" description="Pro residues" evidence="12">
    <location>
        <begin position="83"/>
        <end position="94"/>
    </location>
</feature>
<evidence type="ECO:0000256" key="7">
    <source>
        <dbReference type="ARBA" id="ARBA00022737"/>
    </source>
</evidence>
<dbReference type="AlphaFoldDB" id="A0A674E0R2"/>
<dbReference type="Proteomes" id="UP000472277">
    <property type="component" value="Chromosome 13"/>
</dbReference>
<dbReference type="PANTHER" id="PTHR14338">
    <property type="entry name" value="ACTIN FILAMENT-ASSOCIATED PROTEIN 1 FAMILY MEMBER"/>
    <property type="match status" value="1"/>
</dbReference>
<evidence type="ECO:0000256" key="6">
    <source>
        <dbReference type="ARBA" id="ARBA00022490"/>
    </source>
</evidence>
<accession>A0A674E0R2</accession>
<dbReference type="GO" id="GO:0042995">
    <property type="term" value="C:cell projection"/>
    <property type="evidence" value="ECO:0007669"/>
    <property type="project" value="UniProtKB-SubCell"/>
</dbReference>
<dbReference type="GeneTree" id="ENSGT00950000183067"/>